<gene>
    <name evidence="1" type="ORF">DPMN_014619</name>
</gene>
<accession>A0A9D4S4R1</accession>
<evidence type="ECO:0000313" key="2">
    <source>
        <dbReference type="Proteomes" id="UP000828390"/>
    </source>
</evidence>
<keyword evidence="2" id="KW-1185">Reference proteome</keyword>
<comment type="caution">
    <text evidence="1">The sequence shown here is derived from an EMBL/GenBank/DDBJ whole genome shotgun (WGS) entry which is preliminary data.</text>
</comment>
<organism evidence="1 2">
    <name type="scientific">Dreissena polymorpha</name>
    <name type="common">Zebra mussel</name>
    <name type="synonym">Mytilus polymorpha</name>
    <dbReference type="NCBI Taxonomy" id="45954"/>
    <lineage>
        <taxon>Eukaryota</taxon>
        <taxon>Metazoa</taxon>
        <taxon>Spiralia</taxon>
        <taxon>Lophotrochozoa</taxon>
        <taxon>Mollusca</taxon>
        <taxon>Bivalvia</taxon>
        <taxon>Autobranchia</taxon>
        <taxon>Heteroconchia</taxon>
        <taxon>Euheterodonta</taxon>
        <taxon>Imparidentia</taxon>
        <taxon>Neoheterodontei</taxon>
        <taxon>Myida</taxon>
        <taxon>Dreissenoidea</taxon>
        <taxon>Dreissenidae</taxon>
        <taxon>Dreissena</taxon>
    </lineage>
</organism>
<dbReference type="AlphaFoldDB" id="A0A9D4S4R1"/>
<name>A0A9D4S4R1_DREPO</name>
<dbReference type="Proteomes" id="UP000828390">
    <property type="component" value="Unassembled WGS sequence"/>
</dbReference>
<reference evidence="1" key="1">
    <citation type="journal article" date="2019" name="bioRxiv">
        <title>The Genome of the Zebra Mussel, Dreissena polymorpha: A Resource for Invasive Species Research.</title>
        <authorList>
            <person name="McCartney M.A."/>
            <person name="Auch B."/>
            <person name="Kono T."/>
            <person name="Mallez S."/>
            <person name="Zhang Y."/>
            <person name="Obille A."/>
            <person name="Becker A."/>
            <person name="Abrahante J.E."/>
            <person name="Garbe J."/>
            <person name="Badalamenti J.P."/>
            <person name="Herman A."/>
            <person name="Mangelson H."/>
            <person name="Liachko I."/>
            <person name="Sullivan S."/>
            <person name="Sone E.D."/>
            <person name="Koren S."/>
            <person name="Silverstein K.A.T."/>
            <person name="Beckman K.B."/>
            <person name="Gohl D.M."/>
        </authorList>
    </citation>
    <scope>NUCLEOTIDE SEQUENCE</scope>
    <source>
        <strain evidence="1">Duluth1</strain>
        <tissue evidence="1">Whole animal</tissue>
    </source>
</reference>
<reference evidence="1" key="2">
    <citation type="submission" date="2020-11" db="EMBL/GenBank/DDBJ databases">
        <authorList>
            <person name="McCartney M.A."/>
            <person name="Auch B."/>
            <person name="Kono T."/>
            <person name="Mallez S."/>
            <person name="Becker A."/>
            <person name="Gohl D.M."/>
            <person name="Silverstein K.A.T."/>
            <person name="Koren S."/>
            <person name="Bechman K.B."/>
            <person name="Herman A."/>
            <person name="Abrahante J.E."/>
            <person name="Garbe J."/>
        </authorList>
    </citation>
    <scope>NUCLEOTIDE SEQUENCE</scope>
    <source>
        <strain evidence="1">Duluth1</strain>
        <tissue evidence="1">Whole animal</tissue>
    </source>
</reference>
<protein>
    <submittedName>
        <fullName evidence="1">Uncharacterized protein</fullName>
    </submittedName>
</protein>
<dbReference type="EMBL" id="JAIWYP010000001">
    <property type="protein sequence ID" value="KAH3890535.1"/>
    <property type="molecule type" value="Genomic_DNA"/>
</dbReference>
<proteinExistence type="predicted"/>
<sequence>MERNDTPCKRQDPGTDTLAEVLPLGLIWTSDDEFAILVPFNLSFKKLIQDAHRDYYTSIYIGGRPISNVEFADDIDLMDGTSSKPQDHTN</sequence>
<evidence type="ECO:0000313" key="1">
    <source>
        <dbReference type="EMBL" id="KAH3890535.1"/>
    </source>
</evidence>